<name>A0ABP6PVY7_9ACTN</name>
<gene>
    <name evidence="1" type="ORF">GCM10010468_00290</name>
</gene>
<dbReference type="Proteomes" id="UP001501237">
    <property type="component" value="Unassembled WGS sequence"/>
</dbReference>
<accession>A0ABP6PVY7</accession>
<dbReference type="RefSeq" id="WP_344821015.1">
    <property type="nucleotide sequence ID" value="NZ_BAAAUV010000001.1"/>
</dbReference>
<proteinExistence type="predicted"/>
<sequence length="82" mass="9193">MAKCEVCSNDYELAFEVHTQGVVHVFDSFECAITKLAPICEHCSCRVIGHGTEVDRHWYCSAHCARMADPARANTMHDKLPV</sequence>
<evidence type="ECO:0000313" key="2">
    <source>
        <dbReference type="Proteomes" id="UP001501237"/>
    </source>
</evidence>
<protein>
    <recommendedName>
        <fullName evidence="3">Metallothionein</fullName>
    </recommendedName>
</protein>
<evidence type="ECO:0000313" key="1">
    <source>
        <dbReference type="EMBL" id="GAA3191783.1"/>
    </source>
</evidence>
<comment type="caution">
    <text evidence="1">The sequence shown here is derived from an EMBL/GenBank/DDBJ whole genome shotgun (WGS) entry which is preliminary data.</text>
</comment>
<keyword evidence="2" id="KW-1185">Reference proteome</keyword>
<reference evidence="2" key="1">
    <citation type="journal article" date="2019" name="Int. J. Syst. Evol. Microbiol.">
        <title>The Global Catalogue of Microorganisms (GCM) 10K type strain sequencing project: providing services to taxonomists for standard genome sequencing and annotation.</title>
        <authorList>
            <consortium name="The Broad Institute Genomics Platform"/>
            <consortium name="The Broad Institute Genome Sequencing Center for Infectious Disease"/>
            <person name="Wu L."/>
            <person name="Ma J."/>
        </authorList>
    </citation>
    <scope>NUCLEOTIDE SEQUENCE [LARGE SCALE GENOMIC DNA]</scope>
    <source>
        <strain evidence="2">JCM 9377</strain>
    </source>
</reference>
<evidence type="ECO:0008006" key="3">
    <source>
        <dbReference type="Google" id="ProtNLM"/>
    </source>
</evidence>
<organism evidence="1 2">
    <name type="scientific">Actinocorallia longicatena</name>
    <dbReference type="NCBI Taxonomy" id="111803"/>
    <lineage>
        <taxon>Bacteria</taxon>
        <taxon>Bacillati</taxon>
        <taxon>Actinomycetota</taxon>
        <taxon>Actinomycetes</taxon>
        <taxon>Streptosporangiales</taxon>
        <taxon>Thermomonosporaceae</taxon>
        <taxon>Actinocorallia</taxon>
    </lineage>
</organism>
<dbReference type="EMBL" id="BAAAUV010000001">
    <property type="protein sequence ID" value="GAA3191783.1"/>
    <property type="molecule type" value="Genomic_DNA"/>
</dbReference>